<name>A0AAD5WW56_9PEZI</name>
<comment type="caution">
    <text evidence="2">The sequence shown here is derived from an EMBL/GenBank/DDBJ whole genome shotgun (WGS) entry which is preliminary data.</text>
</comment>
<feature type="compositionally biased region" description="Basic and acidic residues" evidence="1">
    <location>
        <begin position="130"/>
        <end position="142"/>
    </location>
</feature>
<sequence>MSSSSHGSNSNSNSNGPKRGNSGSNGKPGRYIPTLDLPSFFSVLEATCGRSRPMDADEVRRYHAGAARRAVAGAAIKDDVKGGAKQRWERLGEWMRRNGGDGGSGGALGGGYGFGPGGACFVEVGGGRRNGGDEGKRGKGEGEGEGEGGGEDNKKGDGEGRKKD</sequence>
<keyword evidence="3" id="KW-1185">Reference proteome</keyword>
<dbReference type="EMBL" id="JAKWBI020000003">
    <property type="protein sequence ID" value="KAJ2907227.1"/>
    <property type="molecule type" value="Genomic_DNA"/>
</dbReference>
<protein>
    <submittedName>
        <fullName evidence="2">Uncharacterized protein</fullName>
    </submittedName>
</protein>
<dbReference type="AlphaFoldDB" id="A0AAD5WW56"/>
<reference evidence="2" key="1">
    <citation type="submission" date="2022-07" db="EMBL/GenBank/DDBJ databases">
        <title>Draft genome sequence of Zalerion maritima ATCC 34329, a (micro)plastics degrading marine fungus.</title>
        <authorList>
            <person name="Paco A."/>
            <person name="Goncalves M.F.M."/>
            <person name="Rocha-Santos T.A.P."/>
            <person name="Alves A."/>
        </authorList>
    </citation>
    <scope>NUCLEOTIDE SEQUENCE</scope>
    <source>
        <strain evidence="2">ATCC 34329</strain>
    </source>
</reference>
<proteinExistence type="predicted"/>
<dbReference type="Proteomes" id="UP001201980">
    <property type="component" value="Unassembled WGS sequence"/>
</dbReference>
<accession>A0AAD5WW56</accession>
<evidence type="ECO:0000313" key="2">
    <source>
        <dbReference type="EMBL" id="KAJ2907227.1"/>
    </source>
</evidence>
<gene>
    <name evidence="2" type="ORF">MKZ38_006521</name>
</gene>
<feature type="compositionally biased region" description="Basic and acidic residues" evidence="1">
    <location>
        <begin position="151"/>
        <end position="164"/>
    </location>
</feature>
<feature type="region of interest" description="Disordered" evidence="1">
    <location>
        <begin position="1"/>
        <end position="31"/>
    </location>
</feature>
<evidence type="ECO:0000256" key="1">
    <source>
        <dbReference type="SAM" id="MobiDB-lite"/>
    </source>
</evidence>
<organism evidence="2 3">
    <name type="scientific">Zalerion maritima</name>
    <dbReference type="NCBI Taxonomy" id="339359"/>
    <lineage>
        <taxon>Eukaryota</taxon>
        <taxon>Fungi</taxon>
        <taxon>Dikarya</taxon>
        <taxon>Ascomycota</taxon>
        <taxon>Pezizomycotina</taxon>
        <taxon>Sordariomycetes</taxon>
        <taxon>Lulworthiomycetidae</taxon>
        <taxon>Lulworthiales</taxon>
        <taxon>Lulworthiaceae</taxon>
        <taxon>Zalerion</taxon>
    </lineage>
</organism>
<feature type="region of interest" description="Disordered" evidence="1">
    <location>
        <begin position="123"/>
        <end position="164"/>
    </location>
</feature>
<feature type="compositionally biased region" description="Low complexity" evidence="1">
    <location>
        <begin position="1"/>
        <end position="25"/>
    </location>
</feature>
<evidence type="ECO:0000313" key="3">
    <source>
        <dbReference type="Proteomes" id="UP001201980"/>
    </source>
</evidence>